<dbReference type="PANTHER" id="PTHR37984">
    <property type="entry name" value="PROTEIN CBG26694"/>
    <property type="match status" value="1"/>
</dbReference>
<comment type="caution">
    <text evidence="8">The sequence shown here is derived from an EMBL/GenBank/DDBJ whole genome shotgun (WGS) entry which is preliminary data.</text>
</comment>
<organism evidence="8 9">
    <name type="scientific">Hibiscus trionum</name>
    <name type="common">Flower of an hour</name>
    <dbReference type="NCBI Taxonomy" id="183268"/>
    <lineage>
        <taxon>Eukaryota</taxon>
        <taxon>Viridiplantae</taxon>
        <taxon>Streptophyta</taxon>
        <taxon>Embryophyta</taxon>
        <taxon>Tracheophyta</taxon>
        <taxon>Spermatophyta</taxon>
        <taxon>Magnoliopsida</taxon>
        <taxon>eudicotyledons</taxon>
        <taxon>Gunneridae</taxon>
        <taxon>Pentapetalae</taxon>
        <taxon>rosids</taxon>
        <taxon>malvids</taxon>
        <taxon>Malvales</taxon>
        <taxon>Malvaceae</taxon>
        <taxon>Malvoideae</taxon>
        <taxon>Hibiscus</taxon>
    </lineage>
</organism>
<dbReference type="GO" id="GO:0004519">
    <property type="term" value="F:endonuclease activity"/>
    <property type="evidence" value="ECO:0007669"/>
    <property type="project" value="UniProtKB-KW"/>
</dbReference>
<evidence type="ECO:0000313" key="8">
    <source>
        <dbReference type="EMBL" id="GMI67908.1"/>
    </source>
</evidence>
<dbReference type="AlphaFoldDB" id="A0A9W7LK98"/>
<keyword evidence="9" id="KW-1185">Reference proteome</keyword>
<keyword evidence="6" id="KW-0695">RNA-directed DNA polymerase</keyword>
<evidence type="ECO:0000313" key="9">
    <source>
        <dbReference type="Proteomes" id="UP001165190"/>
    </source>
</evidence>
<evidence type="ECO:0000256" key="3">
    <source>
        <dbReference type="ARBA" id="ARBA00022722"/>
    </source>
</evidence>
<gene>
    <name evidence="8" type="ORF">HRI_000460100</name>
</gene>
<dbReference type="GO" id="GO:0003964">
    <property type="term" value="F:RNA-directed DNA polymerase activity"/>
    <property type="evidence" value="ECO:0007669"/>
    <property type="project" value="UniProtKB-KW"/>
</dbReference>
<sequence length="177" mass="20387">MLAALVAVKKWSNYLIGKHFKIRTDYQSLRFLTENQVVTPTQQKWVIKMMGYDFEVCYKKGINNTIADALSRRPTVALIQTMCVSCISTDFFKRETESREKDDRLVEVIEELKKGSGKHSKYSWDERQLRRKGKLVVGNNSDLRSELLEFFHSSPTGGHSGAHSTIKKWMHCRIGNG</sequence>
<evidence type="ECO:0000256" key="6">
    <source>
        <dbReference type="ARBA" id="ARBA00022918"/>
    </source>
</evidence>
<dbReference type="PANTHER" id="PTHR37984:SF5">
    <property type="entry name" value="PROTEIN NYNRIN-LIKE"/>
    <property type="match status" value="1"/>
</dbReference>
<dbReference type="CDD" id="cd09274">
    <property type="entry name" value="RNase_HI_RT_Ty3"/>
    <property type="match status" value="1"/>
</dbReference>
<keyword evidence="2" id="KW-0548">Nucleotidyltransferase</keyword>
<dbReference type="Pfam" id="PF17917">
    <property type="entry name" value="RT_RNaseH"/>
    <property type="match status" value="1"/>
</dbReference>
<evidence type="ECO:0000256" key="2">
    <source>
        <dbReference type="ARBA" id="ARBA00022695"/>
    </source>
</evidence>
<evidence type="ECO:0000256" key="1">
    <source>
        <dbReference type="ARBA" id="ARBA00022679"/>
    </source>
</evidence>
<keyword evidence="1" id="KW-0808">Transferase</keyword>
<dbReference type="Proteomes" id="UP001165190">
    <property type="component" value="Unassembled WGS sequence"/>
</dbReference>
<protein>
    <recommendedName>
        <fullName evidence="7">Reverse transcriptase RNase H-like domain-containing protein</fullName>
    </recommendedName>
</protein>
<keyword evidence="5" id="KW-0378">Hydrolase</keyword>
<dbReference type="SUPFAM" id="SSF56672">
    <property type="entry name" value="DNA/RNA polymerases"/>
    <property type="match status" value="1"/>
</dbReference>
<accession>A0A9W7LK98</accession>
<dbReference type="EMBL" id="BSYR01000006">
    <property type="protein sequence ID" value="GMI67908.1"/>
    <property type="molecule type" value="Genomic_DNA"/>
</dbReference>
<dbReference type="OrthoDB" id="10055717at2759"/>
<feature type="domain" description="Reverse transcriptase RNase H-like" evidence="7">
    <location>
        <begin position="1"/>
        <end position="52"/>
    </location>
</feature>
<evidence type="ECO:0000259" key="7">
    <source>
        <dbReference type="Pfam" id="PF17917"/>
    </source>
</evidence>
<dbReference type="InterPro" id="IPR041373">
    <property type="entry name" value="RT_RNaseH"/>
</dbReference>
<keyword evidence="4" id="KW-0255">Endonuclease</keyword>
<dbReference type="InterPro" id="IPR050951">
    <property type="entry name" value="Retrovirus_Pol_polyprotein"/>
</dbReference>
<proteinExistence type="predicted"/>
<keyword evidence="3" id="KW-0540">Nuclease</keyword>
<dbReference type="InterPro" id="IPR043502">
    <property type="entry name" value="DNA/RNA_pol_sf"/>
</dbReference>
<reference evidence="8" key="1">
    <citation type="submission" date="2023-05" db="EMBL/GenBank/DDBJ databases">
        <title>Genome and transcriptome analyses reveal genes involved in the formation of fine ridges on petal epidermal cells in Hibiscus trionum.</title>
        <authorList>
            <person name="Koshimizu S."/>
            <person name="Masuda S."/>
            <person name="Ishii T."/>
            <person name="Shirasu K."/>
            <person name="Hoshino A."/>
            <person name="Arita M."/>
        </authorList>
    </citation>
    <scope>NUCLEOTIDE SEQUENCE</scope>
    <source>
        <strain evidence="8">Hamamatsu line</strain>
    </source>
</reference>
<name>A0A9W7LK98_HIBTR</name>
<dbReference type="GO" id="GO:0016787">
    <property type="term" value="F:hydrolase activity"/>
    <property type="evidence" value="ECO:0007669"/>
    <property type="project" value="UniProtKB-KW"/>
</dbReference>
<evidence type="ECO:0000256" key="5">
    <source>
        <dbReference type="ARBA" id="ARBA00022801"/>
    </source>
</evidence>
<evidence type="ECO:0000256" key="4">
    <source>
        <dbReference type="ARBA" id="ARBA00022759"/>
    </source>
</evidence>